<evidence type="ECO:0000313" key="1">
    <source>
        <dbReference type="EMBL" id="CAP96256.1"/>
    </source>
</evidence>
<protein>
    <submittedName>
        <fullName evidence="1">Uncharacterized protein</fullName>
    </submittedName>
</protein>
<dbReference type="AlphaFoldDB" id="B6HNA9"/>
<name>B6HNA9_PENRW</name>
<keyword evidence="2" id="KW-1185">Reference proteome</keyword>
<evidence type="ECO:0000313" key="2">
    <source>
        <dbReference type="Proteomes" id="UP000000724"/>
    </source>
</evidence>
<gene>
    <name evidence="1" type="ORF">Pc21g13590</name>
    <name evidence="1" type="ORF">PCH_Pc21g13590</name>
</gene>
<organism evidence="1 2">
    <name type="scientific">Penicillium rubens (strain ATCC 28089 / DSM 1075 / NRRL 1951 / Wisconsin 54-1255)</name>
    <name type="common">Penicillium chrysogenum</name>
    <dbReference type="NCBI Taxonomy" id="500485"/>
    <lineage>
        <taxon>Eukaryota</taxon>
        <taxon>Fungi</taxon>
        <taxon>Dikarya</taxon>
        <taxon>Ascomycota</taxon>
        <taxon>Pezizomycotina</taxon>
        <taxon>Eurotiomycetes</taxon>
        <taxon>Eurotiomycetidae</taxon>
        <taxon>Eurotiales</taxon>
        <taxon>Aspergillaceae</taxon>
        <taxon>Penicillium</taxon>
        <taxon>Penicillium chrysogenum species complex</taxon>
    </lineage>
</organism>
<reference evidence="1 2" key="1">
    <citation type="journal article" date="2008" name="Nat. Biotechnol.">
        <title>Genome sequencing and analysis of the filamentous fungus Penicillium chrysogenum.</title>
        <authorList>
            <person name="van den Berg M.A."/>
            <person name="Albang R."/>
            <person name="Albermann K."/>
            <person name="Badger J.H."/>
            <person name="Daran J.-M."/>
            <person name="Driessen A.J.M."/>
            <person name="Garcia-Estrada C."/>
            <person name="Fedorova N.D."/>
            <person name="Harris D.M."/>
            <person name="Heijne W.H.M."/>
            <person name="Joardar V.S."/>
            <person name="Kiel J.A.K.W."/>
            <person name="Kovalchuk A."/>
            <person name="Martin J.F."/>
            <person name="Nierman W.C."/>
            <person name="Nijland J.G."/>
            <person name="Pronk J.T."/>
            <person name="Roubos J.A."/>
            <person name="van der Klei I.J."/>
            <person name="van Peij N.N.M.E."/>
            <person name="Veenhuis M."/>
            <person name="von Doehren H."/>
            <person name="Wagner C."/>
            <person name="Wortman J.R."/>
            <person name="Bovenberg R.A.L."/>
        </authorList>
    </citation>
    <scope>NUCLEOTIDE SEQUENCE [LARGE SCALE GENOMIC DNA]</scope>
    <source>
        <strain evidence="2">ATCC 28089 / DSM 1075 / NRRL 1951 / Wisconsin 54-1255</strain>
    </source>
</reference>
<dbReference type="OrthoDB" id="10623913at2759"/>
<dbReference type="VEuPathDB" id="FungiDB:PCH_Pc21g13590"/>
<dbReference type="HOGENOM" id="CLU_1065981_0_0_1"/>
<dbReference type="Proteomes" id="UP000000724">
    <property type="component" value="Contig Pc00c21"/>
</dbReference>
<sequence>MTWEKPFPFLSWSGLSGFRGEKRKKRERRTKIEDHWDTAHNIKKSQDTKKTPRLLAHALWAPTSLVEVELQPPSDQFLREFDQDFSKTLAIPTPALQRYQIHDESIESVNVNLGRPYGVAWVYIVLTWPLNPTAAYGGQYENLVPAMSAPNQNYGGLYSAVLRTEYSVGNLILRHQQPLRLARWISVGDSLRGLYPYSADLRWMLLLYPMKRGRKYINKEYRADQKFFRSSLLTSIKGYVLLASPYDYLLLLQGDWTPLAY</sequence>
<dbReference type="EMBL" id="AM920436">
    <property type="protein sequence ID" value="CAP96256.1"/>
    <property type="molecule type" value="Genomic_DNA"/>
</dbReference>
<accession>B6HNA9</accession>
<proteinExistence type="predicted"/>